<feature type="transmembrane region" description="Helical" evidence="1">
    <location>
        <begin position="48"/>
        <end position="69"/>
    </location>
</feature>
<feature type="transmembrane region" description="Helical" evidence="1">
    <location>
        <begin position="12"/>
        <end position="28"/>
    </location>
</feature>
<dbReference type="EMBL" id="CP102453">
    <property type="protein sequence ID" value="UUX33631.1"/>
    <property type="molecule type" value="Genomic_DNA"/>
</dbReference>
<reference evidence="3 4" key="1">
    <citation type="submission" date="2022-08" db="EMBL/GenBank/DDBJ databases">
        <title>Aerococcaceae sp. nov isolated from spoiled eye mask.</title>
        <authorList>
            <person name="Zhou G."/>
            <person name="Xie X.-B."/>
            <person name="Shi Q.-S."/>
            <person name="Wang Y.-S."/>
            <person name="Wen X."/>
            <person name="Peng H."/>
            <person name="Yang X.-J."/>
            <person name="Tao H.-B."/>
            <person name="Huang X.-M."/>
        </authorList>
    </citation>
    <scope>NUCLEOTIDE SEQUENCE [LARGE SCALE GENOMIC DNA]</scope>
    <source>
        <strain evidence="4">DM20194951</strain>
    </source>
</reference>
<feature type="transmembrane region" description="Helical" evidence="1">
    <location>
        <begin position="301"/>
        <end position="323"/>
    </location>
</feature>
<evidence type="ECO:0000259" key="2">
    <source>
        <dbReference type="Pfam" id="PF01757"/>
    </source>
</evidence>
<feature type="transmembrane region" description="Helical" evidence="1">
    <location>
        <begin position="177"/>
        <end position="196"/>
    </location>
</feature>
<feature type="transmembrane region" description="Helical" evidence="1">
    <location>
        <begin position="205"/>
        <end position="227"/>
    </location>
</feature>
<dbReference type="InterPro" id="IPR002656">
    <property type="entry name" value="Acyl_transf_3_dom"/>
</dbReference>
<keyword evidence="1" id="KW-0472">Membrane</keyword>
<organism evidence="3 4">
    <name type="scientific">Fundicoccus culcitae</name>
    <dbReference type="NCBI Taxonomy" id="2969821"/>
    <lineage>
        <taxon>Bacteria</taxon>
        <taxon>Bacillati</taxon>
        <taxon>Bacillota</taxon>
        <taxon>Bacilli</taxon>
        <taxon>Lactobacillales</taxon>
        <taxon>Aerococcaceae</taxon>
        <taxon>Fundicoccus</taxon>
    </lineage>
</organism>
<feature type="transmembrane region" description="Helical" evidence="1">
    <location>
        <begin position="147"/>
        <end position="165"/>
    </location>
</feature>
<gene>
    <name evidence="3" type="ORF">NRE15_12095</name>
</gene>
<name>A0ABY5P4Y2_9LACT</name>
<keyword evidence="3" id="KW-0808">Transferase</keyword>
<evidence type="ECO:0000313" key="4">
    <source>
        <dbReference type="Proteomes" id="UP001315967"/>
    </source>
</evidence>
<feature type="domain" description="Acyltransferase 3" evidence="2">
    <location>
        <begin position="10"/>
        <end position="323"/>
    </location>
</feature>
<dbReference type="Pfam" id="PF01757">
    <property type="entry name" value="Acyl_transf_3"/>
    <property type="match status" value="1"/>
</dbReference>
<accession>A0ABY5P4Y2</accession>
<feature type="transmembrane region" description="Helical" evidence="1">
    <location>
        <begin position="233"/>
        <end position="255"/>
    </location>
</feature>
<sequence>MTKRDERNSNFELLRIISMFLIVVHHFSVHGNFDTRDVFSYEKIALDILYIGGKLGVNIFVMIGAYFLVGKSFKWRRPVGVLIDMLVYNWGLFVVILLFRPNILTAERIYQMLVPFPNYYWFPTNYILLLMLTPVLNYFIRRVSELTLRYTLILLTVIWVFVPSLELTGIGYSDLSWFVYLYLLVAYIKLYPNVILNSPTFAKRLFWLSMTLTVVSILYFNAIGIVLPDKLAYGTFFLGSNKILTVGNSLGLWLWFKNRKPFSNHLINITAQAMFGVYLIHEQPLMRHIIWYHVDNSRVQGFWAMIAYGLIASAVVFVGCTLIDMLKNAILNPTLNKLSLWIEEKLNNSLGLYIEV</sequence>
<dbReference type="RefSeq" id="WP_313793135.1">
    <property type="nucleotide sequence ID" value="NZ_CP102453.1"/>
</dbReference>
<proteinExistence type="predicted"/>
<keyword evidence="3" id="KW-0012">Acyltransferase</keyword>
<dbReference type="Proteomes" id="UP001315967">
    <property type="component" value="Chromosome"/>
</dbReference>
<keyword evidence="4" id="KW-1185">Reference proteome</keyword>
<keyword evidence="1" id="KW-1133">Transmembrane helix</keyword>
<keyword evidence="1" id="KW-0812">Transmembrane</keyword>
<feature type="transmembrane region" description="Helical" evidence="1">
    <location>
        <begin position="81"/>
        <end position="99"/>
    </location>
</feature>
<feature type="transmembrane region" description="Helical" evidence="1">
    <location>
        <begin position="119"/>
        <end position="140"/>
    </location>
</feature>
<dbReference type="GO" id="GO:0016746">
    <property type="term" value="F:acyltransferase activity"/>
    <property type="evidence" value="ECO:0007669"/>
    <property type="project" value="UniProtKB-KW"/>
</dbReference>
<protein>
    <submittedName>
        <fullName evidence="3">Acyltransferase</fullName>
    </submittedName>
</protein>
<evidence type="ECO:0000256" key="1">
    <source>
        <dbReference type="SAM" id="Phobius"/>
    </source>
</evidence>
<evidence type="ECO:0000313" key="3">
    <source>
        <dbReference type="EMBL" id="UUX33631.1"/>
    </source>
</evidence>
<feature type="transmembrane region" description="Helical" evidence="1">
    <location>
        <begin position="262"/>
        <end position="281"/>
    </location>
</feature>